<evidence type="ECO:0008006" key="4">
    <source>
        <dbReference type="Google" id="ProtNLM"/>
    </source>
</evidence>
<reference evidence="3" key="1">
    <citation type="submission" date="2017-09" db="EMBL/GenBank/DDBJ databases">
        <title>Depth-based differentiation of microbial function through sediment-hosted aquifers and enrichment of novel symbionts in the deep terrestrial subsurface.</title>
        <authorList>
            <person name="Probst A.J."/>
            <person name="Ladd B."/>
            <person name="Jarett J.K."/>
            <person name="Geller-Mcgrath D.E."/>
            <person name="Sieber C.M.K."/>
            <person name="Emerson J.B."/>
            <person name="Anantharaman K."/>
            <person name="Thomas B.C."/>
            <person name="Malmstrom R."/>
            <person name="Stieglmeier M."/>
            <person name="Klingl A."/>
            <person name="Woyke T."/>
            <person name="Ryan C.M."/>
            <person name="Banfield J.F."/>
        </authorList>
    </citation>
    <scope>NUCLEOTIDE SEQUENCE [LARGE SCALE GENOMIC DNA]</scope>
</reference>
<organism evidence="2 3">
    <name type="scientific">Candidatus Desantisbacteria bacterium CG_4_10_14_0_8_um_filter_48_22</name>
    <dbReference type="NCBI Taxonomy" id="1974543"/>
    <lineage>
        <taxon>Bacteria</taxon>
        <taxon>Candidatus Desantisiibacteriota</taxon>
    </lineage>
</organism>
<proteinExistence type="predicted"/>
<keyword evidence="1" id="KW-0732">Signal</keyword>
<evidence type="ECO:0000313" key="2">
    <source>
        <dbReference type="EMBL" id="PIZ15727.1"/>
    </source>
</evidence>
<dbReference type="Proteomes" id="UP000229307">
    <property type="component" value="Unassembled WGS sequence"/>
</dbReference>
<name>A0A2M7S889_9BACT</name>
<evidence type="ECO:0000313" key="3">
    <source>
        <dbReference type="Proteomes" id="UP000229307"/>
    </source>
</evidence>
<dbReference type="AlphaFoldDB" id="A0A2M7S889"/>
<evidence type="ECO:0000256" key="1">
    <source>
        <dbReference type="SAM" id="SignalP"/>
    </source>
</evidence>
<feature type="chain" id="PRO_5014766779" description="Outer membrane protein beta-barrel domain-containing protein" evidence="1">
    <location>
        <begin position="21"/>
        <end position="274"/>
    </location>
</feature>
<protein>
    <recommendedName>
        <fullName evidence="4">Outer membrane protein beta-barrel domain-containing protein</fullName>
    </recommendedName>
</protein>
<accession>A0A2M7S889</accession>
<comment type="caution">
    <text evidence="2">The sequence shown here is derived from an EMBL/GenBank/DDBJ whole genome shotgun (WGS) entry which is preliminary data.</text>
</comment>
<sequence length="274" mass="29663">MKKIIILIFLVLLVSTAASAEVQVSDNLTYGFGGYVGNYTDVIAGLPLDFNLQGSFLVSSSSGVRSLAFTAGGGKDFFYQMMSLNALYTGNRSGTYLFDGLDAAFSVRPFMILTTFADIQLEIGYAYTNHTLTTIPKSTSSQSLRLGMGLGILQTINFAVSYSYYRYPDIPENLLAQISQYAYWSPALAGVVSVVSGFPAESVDAGYSQLFFEALNSYVNYSFLRYVTNDVMSSLTAGADYYVLENLSLGGSYSVSFSQGSASQYISVSTAINF</sequence>
<dbReference type="EMBL" id="PFMR01000238">
    <property type="protein sequence ID" value="PIZ15727.1"/>
    <property type="molecule type" value="Genomic_DNA"/>
</dbReference>
<gene>
    <name evidence="2" type="ORF">COY52_09000</name>
</gene>
<feature type="signal peptide" evidence="1">
    <location>
        <begin position="1"/>
        <end position="20"/>
    </location>
</feature>